<dbReference type="EMBL" id="JACHJL010000005">
    <property type="protein sequence ID" value="MBB5935504.1"/>
    <property type="molecule type" value="Genomic_DNA"/>
</dbReference>
<organism evidence="2 3">
    <name type="scientific">Streptomyces zagrosensis</name>
    <dbReference type="NCBI Taxonomy" id="1042984"/>
    <lineage>
        <taxon>Bacteria</taxon>
        <taxon>Bacillati</taxon>
        <taxon>Actinomycetota</taxon>
        <taxon>Actinomycetes</taxon>
        <taxon>Kitasatosporales</taxon>
        <taxon>Streptomycetaceae</taxon>
        <taxon>Streptomyces</taxon>
    </lineage>
</organism>
<reference evidence="2 3" key="1">
    <citation type="submission" date="2020-08" db="EMBL/GenBank/DDBJ databases">
        <title>Genomic Encyclopedia of Type Strains, Phase III (KMG-III): the genomes of soil and plant-associated and newly described type strains.</title>
        <authorList>
            <person name="Whitman W."/>
        </authorList>
    </citation>
    <scope>NUCLEOTIDE SEQUENCE [LARGE SCALE GENOMIC DNA]</scope>
    <source>
        <strain evidence="2 3">CECT 8305</strain>
    </source>
</reference>
<dbReference type="AlphaFoldDB" id="A0A7W9UZ80"/>
<evidence type="ECO:0000256" key="1">
    <source>
        <dbReference type="SAM" id="MobiDB-lite"/>
    </source>
</evidence>
<evidence type="ECO:0000313" key="2">
    <source>
        <dbReference type="EMBL" id="MBB5935504.1"/>
    </source>
</evidence>
<comment type="caution">
    <text evidence="2">The sequence shown here is derived from an EMBL/GenBank/DDBJ whole genome shotgun (WGS) entry which is preliminary data.</text>
</comment>
<feature type="region of interest" description="Disordered" evidence="1">
    <location>
        <begin position="1"/>
        <end position="43"/>
    </location>
</feature>
<evidence type="ECO:0000313" key="3">
    <source>
        <dbReference type="Proteomes" id="UP000588098"/>
    </source>
</evidence>
<gene>
    <name evidence="2" type="ORF">FHS42_002566</name>
</gene>
<dbReference type="Proteomes" id="UP000588098">
    <property type="component" value="Unassembled WGS sequence"/>
</dbReference>
<dbReference type="RefSeq" id="WP_281392727.1">
    <property type="nucleotide sequence ID" value="NZ_JACHJL010000005.1"/>
</dbReference>
<proteinExistence type="predicted"/>
<sequence length="43" mass="4442">MSAPAPVQPHPDTRTSIFRGGARSTGNREQGVRPAHGGVIGAF</sequence>
<keyword evidence="3" id="KW-1185">Reference proteome</keyword>
<protein>
    <submittedName>
        <fullName evidence="2">Uncharacterized protein</fullName>
    </submittedName>
</protein>
<accession>A0A7W9UZ80</accession>
<name>A0A7W9UZ80_9ACTN</name>